<dbReference type="PANTHER" id="PTHR45867:SF3">
    <property type="entry name" value="ACID PHOSPHATASE TYPE 7"/>
    <property type="match status" value="1"/>
</dbReference>
<feature type="domain" description="Purple acid phosphatase N-terminal" evidence="6">
    <location>
        <begin position="235"/>
        <end position="327"/>
    </location>
</feature>
<dbReference type="InterPro" id="IPR008963">
    <property type="entry name" value="Purple_acid_Pase-like_N"/>
</dbReference>
<keyword evidence="3" id="KW-1133">Transmembrane helix</keyword>
<evidence type="ECO:0000256" key="2">
    <source>
        <dbReference type="SAM" id="MobiDB-lite"/>
    </source>
</evidence>
<feature type="region of interest" description="Disordered" evidence="2">
    <location>
        <begin position="264"/>
        <end position="290"/>
    </location>
</feature>
<evidence type="ECO:0000256" key="3">
    <source>
        <dbReference type="SAM" id="Phobius"/>
    </source>
</evidence>
<evidence type="ECO:0000256" key="1">
    <source>
        <dbReference type="ARBA" id="ARBA00022729"/>
    </source>
</evidence>
<comment type="caution">
    <text evidence="7">The sequence shown here is derived from an EMBL/GenBank/DDBJ whole genome shotgun (WGS) entry which is preliminary data.</text>
</comment>
<dbReference type="SUPFAM" id="SSF49785">
    <property type="entry name" value="Galactose-binding domain-like"/>
    <property type="match status" value="1"/>
</dbReference>
<evidence type="ECO:0000259" key="5">
    <source>
        <dbReference type="Pfam" id="PF00149"/>
    </source>
</evidence>
<gene>
    <name evidence="7" type="ORF">E6C70_09935</name>
</gene>
<reference evidence="7 8" key="1">
    <citation type="submission" date="2019-04" db="EMBL/GenBank/DDBJ databases">
        <authorList>
            <person name="Jiang L."/>
        </authorList>
    </citation>
    <scope>NUCLEOTIDE SEQUENCE [LARGE SCALE GENOMIC DNA]</scope>
    <source>
        <strain evidence="7 8">YIM 131861</strain>
    </source>
</reference>
<dbReference type="EMBL" id="SSSN01000005">
    <property type="protein sequence ID" value="THG34558.1"/>
    <property type="molecule type" value="Genomic_DNA"/>
</dbReference>
<feature type="chain" id="PRO_5038568301" evidence="4">
    <location>
        <begin position="34"/>
        <end position="674"/>
    </location>
</feature>
<keyword evidence="3" id="KW-0472">Membrane</keyword>
<dbReference type="OrthoDB" id="9804511at2"/>
<dbReference type="SUPFAM" id="SSF49363">
    <property type="entry name" value="Purple acid phosphatase, N-terminal domain"/>
    <property type="match status" value="1"/>
</dbReference>
<sequence>MMNSTRQYWKHAAAATVVAAVMASATMMVGAAAADPLGESQPLIFKDTTVWKYLDTNIDPGTEADPAAWTREDYDDSAWPTGSKGFGSAYGDTEDIGSDWRIRTQTAQYTDDTHTTNIPAIFFRSSFDLTDAEVADTLRLEASVVYDDALEVYLNGVKVKGVNDAGITGNLQYGGEPVDSPQYADFSIDASALKAGTNTIAVAVHQADATSPDIFFEFDTLWAVSKSAPTQFSAVSLQVGSDQTQHNLTWYSDSGVAESVQLAQTPGGSGTPFPEGSARTFPSTSGDAKHGQSWHHATITDLKENTSYVYRVGSDEKGWSQPYIFNTGTFSPNYHFTFVGDPQIGSKELSLDQAGWTDTMTKADATFPGSSFVLSAGDQGENAGNEAQTSAFLSPEQMRRIPLATNIGNHDSENISYRQHFSMPNVDDAYGKATDLNGAGGDYWYTYNDTLYISLNTNNLDNANHAEFLRKVVAANPNVRWKVVTFHQSVFSVADHAFDDDVIKRRAELPPVFSELGIDLVLMGHDHTYTRTFLMNGSEPSNRSLAGTLIPEPGEVLYITGNNSSGHKFYDIIEDHDFDYVAVKNQEYVANVSDVQFTDRTITVSTYRTTDMTKVDEITIAKSAAELAEDGVSTESLPSTGSDLGWAGAGAGAILLAGFAILIVSRRRRDRRTP</sequence>
<feature type="transmembrane region" description="Helical" evidence="3">
    <location>
        <begin position="644"/>
        <end position="664"/>
    </location>
</feature>
<evidence type="ECO:0000256" key="4">
    <source>
        <dbReference type="SAM" id="SignalP"/>
    </source>
</evidence>
<evidence type="ECO:0000259" key="6">
    <source>
        <dbReference type="Pfam" id="PF16656"/>
    </source>
</evidence>
<evidence type="ECO:0000313" key="8">
    <source>
        <dbReference type="Proteomes" id="UP000307380"/>
    </source>
</evidence>
<dbReference type="Gene3D" id="2.60.120.260">
    <property type="entry name" value="Galactose-binding domain-like"/>
    <property type="match status" value="1"/>
</dbReference>
<keyword evidence="1 4" id="KW-0732">Signal</keyword>
<name>A0A4S4FW13_9MICO</name>
<feature type="domain" description="Calcineurin-like phosphoesterase" evidence="5">
    <location>
        <begin position="336"/>
        <end position="529"/>
    </location>
</feature>
<dbReference type="PANTHER" id="PTHR45867">
    <property type="entry name" value="PURPLE ACID PHOSPHATASE"/>
    <property type="match status" value="1"/>
</dbReference>
<dbReference type="Gene3D" id="3.60.21.10">
    <property type="match status" value="1"/>
</dbReference>
<keyword evidence="8" id="KW-1185">Reference proteome</keyword>
<dbReference type="SUPFAM" id="SSF56300">
    <property type="entry name" value="Metallo-dependent phosphatases"/>
    <property type="match status" value="1"/>
</dbReference>
<evidence type="ECO:0000313" key="7">
    <source>
        <dbReference type="EMBL" id="THG34558.1"/>
    </source>
</evidence>
<dbReference type="Proteomes" id="UP000307380">
    <property type="component" value="Unassembled WGS sequence"/>
</dbReference>
<dbReference type="GO" id="GO:0003993">
    <property type="term" value="F:acid phosphatase activity"/>
    <property type="evidence" value="ECO:0007669"/>
    <property type="project" value="InterPro"/>
</dbReference>
<proteinExistence type="predicted"/>
<dbReference type="InterPro" id="IPR004843">
    <property type="entry name" value="Calcineurin-like_PHP"/>
</dbReference>
<dbReference type="InterPro" id="IPR015914">
    <property type="entry name" value="PAPs_N"/>
</dbReference>
<dbReference type="Pfam" id="PF00149">
    <property type="entry name" value="Metallophos"/>
    <property type="match status" value="1"/>
</dbReference>
<dbReference type="GO" id="GO:0046872">
    <property type="term" value="F:metal ion binding"/>
    <property type="evidence" value="ECO:0007669"/>
    <property type="project" value="InterPro"/>
</dbReference>
<accession>A0A4S4FW13</accession>
<dbReference type="NCBIfam" id="TIGR01167">
    <property type="entry name" value="LPXTG_anchor"/>
    <property type="match status" value="1"/>
</dbReference>
<protein>
    <submittedName>
        <fullName evidence="7">LPXTG cell wall anchor domain-containing protein</fullName>
    </submittedName>
</protein>
<feature type="signal peptide" evidence="4">
    <location>
        <begin position="1"/>
        <end position="33"/>
    </location>
</feature>
<keyword evidence="3" id="KW-0812">Transmembrane</keyword>
<dbReference type="InterPro" id="IPR029052">
    <property type="entry name" value="Metallo-depent_PP-like"/>
</dbReference>
<dbReference type="AlphaFoldDB" id="A0A4S4FW13"/>
<organism evidence="7 8">
    <name type="scientific">Orlajensenia flava</name>
    <dbReference type="NCBI Taxonomy" id="2565934"/>
    <lineage>
        <taxon>Bacteria</taxon>
        <taxon>Bacillati</taxon>
        <taxon>Actinomycetota</taxon>
        <taxon>Actinomycetes</taxon>
        <taxon>Micrococcales</taxon>
        <taxon>Microbacteriaceae</taxon>
        <taxon>Orlajensenia</taxon>
    </lineage>
</organism>
<dbReference type="InterPro" id="IPR008979">
    <property type="entry name" value="Galactose-bd-like_sf"/>
</dbReference>
<dbReference type="Pfam" id="PF16656">
    <property type="entry name" value="Pur_ac_phosph_N"/>
    <property type="match status" value="1"/>
</dbReference>